<evidence type="ECO:0000256" key="1">
    <source>
        <dbReference type="ARBA" id="ARBA00011764"/>
    </source>
</evidence>
<feature type="domain" description="Myb/SANT-like DNA-binding" evidence="7">
    <location>
        <begin position="7"/>
        <end position="83"/>
    </location>
</feature>
<evidence type="ECO:0000256" key="2">
    <source>
        <dbReference type="ARBA" id="ARBA00016807"/>
    </source>
</evidence>
<comment type="subunit">
    <text evidence="1">Self-associates forming complexes of several hundred monomers.</text>
</comment>
<dbReference type="PANTHER" id="PTHR23098:SF16">
    <property type="entry name" value="REGULATORY PROTEIN ZESTE"/>
    <property type="match status" value="1"/>
</dbReference>
<proteinExistence type="predicted"/>
<feature type="compositionally biased region" description="Basic and acidic residues" evidence="6">
    <location>
        <begin position="173"/>
        <end position="185"/>
    </location>
</feature>
<feature type="region of interest" description="Disordered" evidence="6">
    <location>
        <begin position="166"/>
        <end position="191"/>
    </location>
</feature>
<keyword evidence="3" id="KW-0805">Transcription regulation</keyword>
<sequence length="191" mass="21140">MASGTPKKKASSDQLNFLVDFIAGNKILLHGKTKSSEADNNTVDKLWDELTLSLNATGSGPQKFKAQWKKTFIDWKSHTKKKARECVRSEQRTGGGKGDGKALTPIEEKLMGLLSWTAVKGADVHEIGFEHVNAEPQLYNDVITEVHMDDSYLDEPEETVEITVLPGSSTLKRPAESRPYVEPKRKATTAK</sequence>
<reference evidence="8" key="1">
    <citation type="submission" date="2025-08" db="UniProtKB">
        <authorList>
            <consortium name="RefSeq"/>
        </authorList>
    </citation>
    <scope>IDENTIFICATION</scope>
    <source>
        <tissue evidence="8">Whole insect</tissue>
    </source>
</reference>
<dbReference type="Pfam" id="PF13873">
    <property type="entry name" value="Myb_DNA-bind_5"/>
    <property type="match status" value="1"/>
</dbReference>
<dbReference type="RefSeq" id="XP_028154872.1">
    <property type="nucleotide sequence ID" value="XM_028299071.1"/>
</dbReference>
<dbReference type="AlphaFoldDB" id="A0A6P7H8F7"/>
<protein>
    <recommendedName>
        <fullName evidence="2">Regulatory protein zeste</fullName>
    </recommendedName>
</protein>
<dbReference type="GO" id="GO:0005634">
    <property type="term" value="C:nucleus"/>
    <property type="evidence" value="ECO:0007669"/>
    <property type="project" value="TreeGrafter"/>
</dbReference>
<evidence type="ECO:0000256" key="5">
    <source>
        <dbReference type="ARBA" id="ARBA00025466"/>
    </source>
</evidence>
<accession>A0A6P7H8F7</accession>
<gene>
    <name evidence="8" type="primary">LOC114348515</name>
</gene>
<dbReference type="InParanoid" id="A0A6P7H8F7"/>
<evidence type="ECO:0000313" key="8">
    <source>
        <dbReference type="RefSeq" id="XP_028154872.1"/>
    </source>
</evidence>
<keyword evidence="4" id="KW-0804">Transcription</keyword>
<dbReference type="PANTHER" id="PTHR23098">
    <property type="entry name" value="AGAP001331-PA-RELATED"/>
    <property type="match status" value="1"/>
</dbReference>
<feature type="non-terminal residue" evidence="8">
    <location>
        <position position="191"/>
    </location>
</feature>
<dbReference type="InterPro" id="IPR028002">
    <property type="entry name" value="Myb_DNA-bind_5"/>
</dbReference>
<name>A0A6P7H8F7_DIAVI</name>
<evidence type="ECO:0000256" key="3">
    <source>
        <dbReference type="ARBA" id="ARBA00023015"/>
    </source>
</evidence>
<organism evidence="8">
    <name type="scientific">Diabrotica virgifera virgifera</name>
    <name type="common">western corn rootworm</name>
    <dbReference type="NCBI Taxonomy" id="50390"/>
    <lineage>
        <taxon>Eukaryota</taxon>
        <taxon>Metazoa</taxon>
        <taxon>Ecdysozoa</taxon>
        <taxon>Arthropoda</taxon>
        <taxon>Hexapoda</taxon>
        <taxon>Insecta</taxon>
        <taxon>Pterygota</taxon>
        <taxon>Neoptera</taxon>
        <taxon>Endopterygota</taxon>
        <taxon>Coleoptera</taxon>
        <taxon>Polyphaga</taxon>
        <taxon>Cucujiformia</taxon>
        <taxon>Chrysomeloidea</taxon>
        <taxon>Chrysomelidae</taxon>
        <taxon>Galerucinae</taxon>
        <taxon>Diabroticina</taxon>
        <taxon>Diabroticites</taxon>
        <taxon>Diabrotica</taxon>
    </lineage>
</organism>
<evidence type="ECO:0000259" key="7">
    <source>
        <dbReference type="Pfam" id="PF13873"/>
    </source>
</evidence>
<evidence type="ECO:0000256" key="6">
    <source>
        <dbReference type="SAM" id="MobiDB-lite"/>
    </source>
</evidence>
<evidence type="ECO:0000256" key="4">
    <source>
        <dbReference type="ARBA" id="ARBA00023163"/>
    </source>
</evidence>
<comment type="function">
    <text evidence="5">Involved in transvection phenomena (= synapsis-dependent gene expression), where the synaptic pairing of chromosomes carrying genes with which zeste interacts influences the expression of these genes. Zeste binds to DNA and stimulates transcription from a nearby promoter.</text>
</comment>